<dbReference type="InterPro" id="IPR051266">
    <property type="entry name" value="CLCR"/>
</dbReference>
<keyword evidence="3" id="KW-1185">Reference proteome</keyword>
<dbReference type="RefSeq" id="WP_210663289.1">
    <property type="nucleotide sequence ID" value="NZ_JAGKSP010000016.1"/>
</dbReference>
<evidence type="ECO:0000259" key="1">
    <source>
        <dbReference type="PROSITE" id="PS50234"/>
    </source>
</evidence>
<name>A0ABS5CK79_9BACL</name>
<dbReference type="SUPFAM" id="SSF53300">
    <property type="entry name" value="vWA-like"/>
    <property type="match status" value="1"/>
</dbReference>
<accession>A0ABS5CK79</accession>
<dbReference type="PANTHER" id="PTHR10579:SF43">
    <property type="entry name" value="ZINC FINGER (C3HC4-TYPE RING FINGER) FAMILY PROTEIN"/>
    <property type="match status" value="1"/>
</dbReference>
<gene>
    <name evidence="2" type="ORF">I8J30_26500</name>
</gene>
<proteinExistence type="predicted"/>
<sequence>MKQTVLFNHAWSSSYLPVGGAEKVYLLIEAKGNAPSQTNRAPINLSLVLDRSGSMDGEPLTFSKKACQFVTDQMDGGDRLSLVAFDDEVHTVFAPSKVMHKEVMKKKIESIQTGGSTNLSGGLIEGAQYVRKSAQEGIVNRVILLSDGHANQGITKRDKLAAIAAEYRSLGVGITAMGVGDGFDEELMEAIAEHGGGNFYYIDKPDHIPSIFEQELQGLLNVVSQNMKLTLQTTDSTRITGIYGHKFEQYLGEYTVLVGDLYHEEVKSILVELSLDPHTQGMHPVLLLNWEYVDVSEGAAACSYSCEVHAEFTNNLQLLNLPGNVDVQKRVQLTQSARVIEAAMEAFDSGNMQGGQEMLKQQADQMLAMSVQLGAPILAEESEKLYNRLENFTYSSRTRKELHEQKYRQMKRR</sequence>
<protein>
    <submittedName>
        <fullName evidence="2">VWA domain-containing protein</fullName>
    </submittedName>
</protein>
<dbReference type="PROSITE" id="PS50234">
    <property type="entry name" value="VWFA"/>
    <property type="match status" value="1"/>
</dbReference>
<dbReference type="Pfam" id="PF00092">
    <property type="entry name" value="VWA"/>
    <property type="match status" value="1"/>
</dbReference>
<reference evidence="2 3" key="1">
    <citation type="submission" date="2021-04" db="EMBL/GenBank/DDBJ databases">
        <title>Paenibacillus sp. DLE-14 whole genome sequence.</title>
        <authorList>
            <person name="Ham Y.J."/>
        </authorList>
    </citation>
    <scope>NUCLEOTIDE SEQUENCE [LARGE SCALE GENOMIC DNA]</scope>
    <source>
        <strain evidence="2 3">DLE-14</strain>
    </source>
</reference>
<dbReference type="InterPro" id="IPR036465">
    <property type="entry name" value="vWFA_dom_sf"/>
</dbReference>
<organism evidence="2 3">
    <name type="scientific">Paenibacillus lignilyticus</name>
    <dbReference type="NCBI Taxonomy" id="1172615"/>
    <lineage>
        <taxon>Bacteria</taxon>
        <taxon>Bacillati</taxon>
        <taxon>Bacillota</taxon>
        <taxon>Bacilli</taxon>
        <taxon>Bacillales</taxon>
        <taxon>Paenibacillaceae</taxon>
        <taxon>Paenibacillus</taxon>
    </lineage>
</organism>
<dbReference type="Gene3D" id="3.40.50.410">
    <property type="entry name" value="von Willebrand factor, type A domain"/>
    <property type="match status" value="1"/>
</dbReference>
<comment type="caution">
    <text evidence="2">The sequence shown here is derived from an EMBL/GenBank/DDBJ whole genome shotgun (WGS) entry which is preliminary data.</text>
</comment>
<dbReference type="SMART" id="SM00327">
    <property type="entry name" value="VWA"/>
    <property type="match status" value="1"/>
</dbReference>
<dbReference type="EMBL" id="JAGKSP010000016">
    <property type="protein sequence ID" value="MBP3966259.1"/>
    <property type="molecule type" value="Genomic_DNA"/>
</dbReference>
<dbReference type="InterPro" id="IPR002035">
    <property type="entry name" value="VWF_A"/>
</dbReference>
<evidence type="ECO:0000313" key="3">
    <source>
        <dbReference type="Proteomes" id="UP000673394"/>
    </source>
</evidence>
<evidence type="ECO:0000313" key="2">
    <source>
        <dbReference type="EMBL" id="MBP3966259.1"/>
    </source>
</evidence>
<dbReference type="PANTHER" id="PTHR10579">
    <property type="entry name" value="CALCIUM-ACTIVATED CHLORIDE CHANNEL REGULATOR"/>
    <property type="match status" value="1"/>
</dbReference>
<dbReference type="Proteomes" id="UP000673394">
    <property type="component" value="Unassembled WGS sequence"/>
</dbReference>
<feature type="domain" description="VWFA" evidence="1">
    <location>
        <begin position="44"/>
        <end position="216"/>
    </location>
</feature>